<gene>
    <name evidence="2" type="ORF">L933_02165</name>
</gene>
<dbReference type="PANTHER" id="PTHR11444">
    <property type="entry name" value="ASPARTATEAMMONIA/ARGININOSUCCINATE/ADENYLOSUCCINATE LYASE"/>
    <property type="match status" value="1"/>
</dbReference>
<dbReference type="InterPro" id="IPR022761">
    <property type="entry name" value="Fumarate_lyase_N"/>
</dbReference>
<dbReference type="GO" id="GO:0006108">
    <property type="term" value="P:malate metabolic process"/>
    <property type="evidence" value="ECO:0007669"/>
    <property type="project" value="TreeGrafter"/>
</dbReference>
<organism evidence="2 3">
    <name type="scientific">Helicobacter pylori PZ5056</name>
    <dbReference type="NCBI Taxonomy" id="1337393"/>
    <lineage>
        <taxon>Bacteria</taxon>
        <taxon>Pseudomonadati</taxon>
        <taxon>Campylobacterota</taxon>
        <taxon>Epsilonproteobacteria</taxon>
        <taxon>Campylobacterales</taxon>
        <taxon>Helicobacteraceae</taxon>
        <taxon>Helicobacter</taxon>
    </lineage>
</organism>
<dbReference type="GO" id="GO:0004333">
    <property type="term" value="F:fumarate hydratase activity"/>
    <property type="evidence" value="ECO:0007669"/>
    <property type="project" value="InterPro"/>
</dbReference>
<dbReference type="PANTHER" id="PTHR11444:SF1">
    <property type="entry name" value="FUMARATE HYDRATASE, MITOCHONDRIAL"/>
    <property type="match status" value="1"/>
</dbReference>
<dbReference type="AlphaFoldDB" id="T2T4Z4"/>
<sequence>MQFRIEHDTMGEIKVDDSQYWGAQTQRSLENFKIGTEKMPKELIGAFAKLKRSLAVVNHQLGKLSLEKSQAIIKACDCILKG</sequence>
<feature type="domain" description="Fumarate lyase N-terminal" evidence="1">
    <location>
        <begin position="11"/>
        <end position="81"/>
    </location>
</feature>
<dbReference type="Proteomes" id="UP000015834">
    <property type="component" value="Unassembled WGS sequence"/>
</dbReference>
<dbReference type="SUPFAM" id="SSF48557">
    <property type="entry name" value="L-aspartase-like"/>
    <property type="match status" value="1"/>
</dbReference>
<accession>T2T4Z4</accession>
<name>T2T4Z4_HELPX</name>
<evidence type="ECO:0000313" key="3">
    <source>
        <dbReference type="Proteomes" id="UP000015834"/>
    </source>
</evidence>
<dbReference type="GO" id="GO:0006099">
    <property type="term" value="P:tricarboxylic acid cycle"/>
    <property type="evidence" value="ECO:0007669"/>
    <property type="project" value="TreeGrafter"/>
</dbReference>
<evidence type="ECO:0000313" key="2">
    <source>
        <dbReference type="EMBL" id="EQD99976.1"/>
    </source>
</evidence>
<dbReference type="InterPro" id="IPR005677">
    <property type="entry name" value="Fum_hydII"/>
</dbReference>
<protein>
    <recommendedName>
        <fullName evidence="1">Fumarate lyase N-terminal domain-containing protein</fullName>
    </recommendedName>
</protein>
<dbReference type="GO" id="GO:0006106">
    <property type="term" value="P:fumarate metabolic process"/>
    <property type="evidence" value="ECO:0007669"/>
    <property type="project" value="InterPro"/>
</dbReference>
<dbReference type="EMBL" id="ASYU01000018">
    <property type="protein sequence ID" value="EQD99976.1"/>
    <property type="molecule type" value="Genomic_DNA"/>
</dbReference>
<comment type="caution">
    <text evidence="2">The sequence shown here is derived from an EMBL/GenBank/DDBJ whole genome shotgun (WGS) entry which is preliminary data.</text>
</comment>
<reference evidence="2 3" key="1">
    <citation type="journal article" date="2013" name="Genome Announc.">
        <title>Draft Genome Sequences of Helicobacter pylori Strains Isolated from Regions of Low and High Gastric Cancer Risk in Colombia.</title>
        <authorList>
            <person name="Sheh A."/>
            <person name="Piazuelo M.B."/>
            <person name="Wilson K.T."/>
            <person name="Correa P."/>
            <person name="Fox J.G."/>
        </authorList>
    </citation>
    <scope>NUCLEOTIDE SEQUENCE [LARGE SCALE GENOMIC DNA]</scope>
    <source>
        <strain evidence="2 3">PZ5056</strain>
    </source>
</reference>
<dbReference type="Gene3D" id="1.10.275.10">
    <property type="entry name" value="Fumarase/aspartase (N-terminal domain)"/>
    <property type="match status" value="1"/>
</dbReference>
<proteinExistence type="predicted"/>
<feature type="non-terminal residue" evidence="2">
    <location>
        <position position="82"/>
    </location>
</feature>
<evidence type="ECO:0000259" key="1">
    <source>
        <dbReference type="Pfam" id="PF00206"/>
    </source>
</evidence>
<dbReference type="InterPro" id="IPR008948">
    <property type="entry name" value="L-Aspartase-like"/>
</dbReference>
<dbReference type="Pfam" id="PF00206">
    <property type="entry name" value="Lyase_1"/>
    <property type="match status" value="1"/>
</dbReference>
<dbReference type="InterPro" id="IPR024083">
    <property type="entry name" value="Fumarase/histidase_N"/>
</dbReference>